<feature type="compositionally biased region" description="Basic and acidic residues" evidence="1">
    <location>
        <begin position="1365"/>
        <end position="1386"/>
    </location>
</feature>
<sequence length="1489" mass="150124">MAALPPAVPGAPSARGLTGLETYQREANIMLDMLLHQPGALATLRLICEGAYKGPSDQASATQWLVTLRASLRAAAAAPPYCDEDDRSIMTRVSTSYRALWTKAAGGLSLAQAADVCLTTVLGWHRRHDLSRAIFGNAAASSLAGAQHPLHRLQFRPSYYEPAGTSHAWPLPPLDATAAGEGGLGLGLGDDACRRPLPRGGVFDDEWWKPNGSPPTNELAPLERPLGPPPADPAPLVPMLPPRPRPRPSACSDGDGVLRFGAPPRRTPGAAAALPAFDGSSEAGSSRAAAAAVALTVGGQPLPAVAPPVPRAAQGPSALFDLFSPADAELDALSPDQLQWPGRPPAGTPRRLETDSEAERLLALEPKPTDPEGMRSYAGAYLERAFPFAEPRHAAAARRGRGMASFGTIPGAAAHAEMPPACRGSDEEGDDAALEALEQFGFGGLGLGRHPAGGSAAAAGGGGFGGKRAAVDPPGAAAGAAADAAKTPGREGGRLPSPELPCNDSAPARPAVSLAEAAPSLPPPAVSPLPLPPPAPAAPPPPLPAPAASQQRMSPRGTPGRAERPRGAAALAANAAATRLSQQPPQPTNLPQQPVERRGQEAACNAAAPPDRAGFSPLAAAVDPAGASCGGAGGSTPPPIPRFNMQGPAAAAATAPQARAAVAAETLPRHQDPRWGSQRSAHAMQALLATAGADPAAAMQWLNTAMLNSTQALMHYEFGSVPLPPGLRAELASLPPREAAARAAAAASHPACPSQGVLCLLLGHALADGALAPLQVEADPKLAERKAAFLAALHCWWLAWWADVDAAAARDARDASLHGTDPELLPPRLRALSELLRWHAAVLASASPALLLRLAHHHLPGGTLLAEAFHRCPVALNAHREFRPLLEAAFAGDCASQVRALNGLVRVWAAVWNPTVLMTLPHRAAASCVAARIDSAILHGPAPALLRPKAAAEGTAAAQATAPAPAPAQAPAPAASPSYAAPAPPAAVPLALLQPPPPAPPPQLPQQPVWQLPIPGLPMLCSHPLPLVTTVYNGTTLQRAAPPPLPAASPPPEYFAQGGFAAWQLGLPMAAGPAECTPSPPARFEPPAAQYPAAGAAGAAGTRSAVAALAAVAAAAAEAAAASDAAARAEARAVLARGALHTAEAAAAAASPPAAAAAWAAPAPRVSPFKAFASLPLPQEQDPAAGPAGGGQQPRQADGEAVPTSAAPGAAAPGAGLPTPPLALMGSLAALEWLLNASMDLDQGDGSTTPAAEAPEQQQAQMQAAAVAEEETAAAAAPAQPAALAQPAAPADVESAAPPAVLRRRTAARRPPPVKVVKQEEGAATPPAGATPRSARRTPGAAAAAEAAPVRRSSRRTPIAPSAGWRRDFEWTVDGSDSRGGSEGEAPRSATRARVAAAAAATAAPALPPQTLRVRLPRTPSCSSPADSCAAPGLPTEGGGMAPPPPPPPPPRSVRASSTDSCLSKRLHEGDAATPSAAGGGKAKRSRRA</sequence>
<dbReference type="Proteomes" id="UP000247498">
    <property type="component" value="Unassembled WGS sequence"/>
</dbReference>
<feature type="region of interest" description="Disordered" evidence="1">
    <location>
        <begin position="1177"/>
        <end position="1214"/>
    </location>
</feature>
<name>A0A2V0NKS7_9CHLO</name>
<feature type="region of interest" description="Disordered" evidence="1">
    <location>
        <begin position="334"/>
        <end position="356"/>
    </location>
</feature>
<dbReference type="InParanoid" id="A0A2V0NKS7"/>
<proteinExistence type="predicted"/>
<dbReference type="EMBL" id="BDRX01000003">
    <property type="protein sequence ID" value="GBF87938.1"/>
    <property type="molecule type" value="Genomic_DNA"/>
</dbReference>
<feature type="region of interest" description="Disordered" evidence="1">
    <location>
        <begin position="452"/>
        <end position="679"/>
    </location>
</feature>
<feature type="compositionally biased region" description="Low complexity" evidence="1">
    <location>
        <begin position="567"/>
        <end position="594"/>
    </location>
</feature>
<gene>
    <name evidence="2" type="ORF">Rsub_00650</name>
</gene>
<accession>A0A2V0NKS7</accession>
<comment type="caution">
    <text evidence="2">The sequence shown here is derived from an EMBL/GenBank/DDBJ whole genome shotgun (WGS) entry which is preliminary data.</text>
</comment>
<feature type="compositionally biased region" description="Low complexity" evidence="1">
    <location>
        <begin position="510"/>
        <end position="519"/>
    </location>
</feature>
<keyword evidence="3" id="KW-1185">Reference proteome</keyword>
<feature type="compositionally biased region" description="Low complexity" evidence="1">
    <location>
        <begin position="1387"/>
        <end position="1413"/>
    </location>
</feature>
<feature type="region of interest" description="Disordered" evidence="1">
    <location>
        <begin position="204"/>
        <end position="232"/>
    </location>
</feature>
<evidence type="ECO:0000313" key="2">
    <source>
        <dbReference type="EMBL" id="GBF87938.1"/>
    </source>
</evidence>
<organism evidence="2 3">
    <name type="scientific">Raphidocelis subcapitata</name>
    <dbReference type="NCBI Taxonomy" id="307507"/>
    <lineage>
        <taxon>Eukaryota</taxon>
        <taxon>Viridiplantae</taxon>
        <taxon>Chlorophyta</taxon>
        <taxon>core chlorophytes</taxon>
        <taxon>Chlorophyceae</taxon>
        <taxon>CS clade</taxon>
        <taxon>Sphaeropleales</taxon>
        <taxon>Selenastraceae</taxon>
        <taxon>Raphidocelis</taxon>
    </lineage>
</organism>
<feature type="compositionally biased region" description="Low complexity" evidence="1">
    <location>
        <begin position="1420"/>
        <end position="1432"/>
    </location>
</feature>
<feature type="compositionally biased region" description="Low complexity" evidence="1">
    <location>
        <begin position="649"/>
        <end position="664"/>
    </location>
</feature>
<feature type="compositionally biased region" description="Pro residues" evidence="1">
    <location>
        <begin position="1442"/>
        <end position="1452"/>
    </location>
</feature>
<feature type="compositionally biased region" description="Low complexity" evidence="1">
    <location>
        <begin position="602"/>
        <end position="613"/>
    </location>
</feature>
<feature type="compositionally biased region" description="Low complexity" evidence="1">
    <location>
        <begin position="1250"/>
        <end position="1301"/>
    </location>
</feature>
<feature type="compositionally biased region" description="Pro residues" evidence="1">
    <location>
        <begin position="520"/>
        <end position="545"/>
    </location>
</feature>
<reference evidence="2 3" key="1">
    <citation type="journal article" date="2018" name="Sci. Rep.">
        <title>Raphidocelis subcapitata (=Pseudokirchneriella subcapitata) provides an insight into genome evolution and environmental adaptations in the Sphaeropleales.</title>
        <authorList>
            <person name="Suzuki S."/>
            <person name="Yamaguchi H."/>
            <person name="Nakajima N."/>
            <person name="Kawachi M."/>
        </authorList>
    </citation>
    <scope>NUCLEOTIDE SEQUENCE [LARGE SCALE GENOMIC DNA]</scope>
    <source>
        <strain evidence="2 3">NIES-35</strain>
    </source>
</reference>
<feature type="compositionally biased region" description="Low complexity" evidence="1">
    <location>
        <begin position="467"/>
        <end position="485"/>
    </location>
</feature>
<evidence type="ECO:0000256" key="1">
    <source>
        <dbReference type="SAM" id="MobiDB-lite"/>
    </source>
</evidence>
<feature type="region of interest" description="Disordered" evidence="1">
    <location>
        <begin position="1241"/>
        <end position="1489"/>
    </location>
</feature>
<feature type="region of interest" description="Disordered" evidence="1">
    <location>
        <begin position="956"/>
        <end position="978"/>
    </location>
</feature>
<evidence type="ECO:0000313" key="3">
    <source>
        <dbReference type="Proteomes" id="UP000247498"/>
    </source>
</evidence>
<feature type="compositionally biased region" description="Low complexity" evidence="1">
    <location>
        <begin position="1322"/>
        <end position="1351"/>
    </location>
</feature>
<protein>
    <submittedName>
        <fullName evidence="2">Uncharacterized protein</fullName>
    </submittedName>
</protein>